<dbReference type="VEuPathDB" id="FungiDB:NECHADRAFT_80890"/>
<dbReference type="GeneID" id="9668443"/>
<protein>
    <submittedName>
        <fullName evidence="1">Uncharacterized protein</fullName>
    </submittedName>
</protein>
<dbReference type="OrthoDB" id="5095932at2759"/>
<evidence type="ECO:0000313" key="2">
    <source>
        <dbReference type="Proteomes" id="UP000005206"/>
    </source>
</evidence>
<dbReference type="InParanoid" id="C7YSY6"/>
<dbReference type="KEGG" id="nhe:NECHADRAFT_80890"/>
<gene>
    <name evidence="1" type="ORF">NECHADRAFT_80890</name>
</gene>
<dbReference type="AlphaFoldDB" id="C7YSY6"/>
<evidence type="ECO:0000313" key="1">
    <source>
        <dbReference type="EMBL" id="EEU45731.1"/>
    </source>
</evidence>
<organism evidence="1 2">
    <name type="scientific">Fusarium vanettenii (strain ATCC MYA-4622 / CBS 123669 / FGSC 9596 / NRRL 45880 / 77-13-4)</name>
    <name type="common">Fusarium solani subsp. pisi</name>
    <dbReference type="NCBI Taxonomy" id="660122"/>
    <lineage>
        <taxon>Eukaryota</taxon>
        <taxon>Fungi</taxon>
        <taxon>Dikarya</taxon>
        <taxon>Ascomycota</taxon>
        <taxon>Pezizomycotina</taxon>
        <taxon>Sordariomycetes</taxon>
        <taxon>Hypocreomycetidae</taxon>
        <taxon>Hypocreales</taxon>
        <taxon>Nectriaceae</taxon>
        <taxon>Fusarium</taxon>
        <taxon>Fusarium solani species complex</taxon>
        <taxon>Fusarium vanettenii</taxon>
    </lineage>
</organism>
<accession>C7YSY6</accession>
<reference evidence="1 2" key="1">
    <citation type="journal article" date="2009" name="PLoS Genet.">
        <title>The genome of Nectria haematococca: contribution of supernumerary chromosomes to gene expansion.</title>
        <authorList>
            <person name="Coleman J.J."/>
            <person name="Rounsley S.D."/>
            <person name="Rodriguez-Carres M."/>
            <person name="Kuo A."/>
            <person name="Wasmann C.C."/>
            <person name="Grimwood J."/>
            <person name="Schmutz J."/>
            <person name="Taga M."/>
            <person name="White G.J."/>
            <person name="Zhou S."/>
            <person name="Schwartz D.C."/>
            <person name="Freitag M."/>
            <person name="Ma L.J."/>
            <person name="Danchin E.G."/>
            <person name="Henrissat B."/>
            <person name="Coutinho P.M."/>
            <person name="Nelson D.R."/>
            <person name="Straney D."/>
            <person name="Napoli C.A."/>
            <person name="Barker B.M."/>
            <person name="Gribskov M."/>
            <person name="Rep M."/>
            <person name="Kroken S."/>
            <person name="Molnar I."/>
            <person name="Rensing C."/>
            <person name="Kennell J.C."/>
            <person name="Zamora J."/>
            <person name="Farman M.L."/>
            <person name="Selker E.U."/>
            <person name="Salamov A."/>
            <person name="Shapiro H."/>
            <person name="Pangilinan J."/>
            <person name="Lindquist E."/>
            <person name="Lamers C."/>
            <person name="Grigoriev I.V."/>
            <person name="Geiser D.M."/>
            <person name="Covert S.F."/>
            <person name="Temporini E."/>
            <person name="Vanetten H.D."/>
        </authorList>
    </citation>
    <scope>NUCLEOTIDE SEQUENCE [LARGE SCALE GENOMIC DNA]</scope>
    <source>
        <strain evidence="2">ATCC MYA-4622 / CBS 123669 / FGSC 9596 / NRRL 45880 / 77-13-4</strain>
    </source>
</reference>
<dbReference type="HOGENOM" id="CLU_869026_0_0_1"/>
<keyword evidence="2" id="KW-1185">Reference proteome</keyword>
<sequence>MDSFHLPDPEAPPQYETLKTPAVKMPATSADNHSHCVKPSNESCLDLDQRSQNMTMRDWIRRRKGFIAAACLRSCCELSRASLLSRTSRSTMRAYCNAWLDRLGPGRLHRGFSDAFAVSLGPRLPIAGRPLEIGERAISVGPEHDWTIEWGWVLRLRAYTHPENPSCSHWSVDIGIFFRDLPRLLSTGGISWDRAHVDQSDFRHCINTGPDGARPWAQSSTYTPKVPSLSWRAEAVHRSRHLPQGRNSLVSLLSSETVYQAEIYQRTAAGRATRVMAYNRGVGYGNDIAGQPLDVWHDGLPERFGQFIRPLMPFDPYGAE</sequence>
<dbReference type="Proteomes" id="UP000005206">
    <property type="component" value="Chromosome 5"/>
</dbReference>
<dbReference type="RefSeq" id="XP_003051444.1">
    <property type="nucleotide sequence ID" value="XM_003051398.1"/>
</dbReference>
<name>C7YSY6_FUSV7</name>
<proteinExistence type="predicted"/>
<dbReference type="EMBL" id="GG698899">
    <property type="protein sequence ID" value="EEU45731.1"/>
    <property type="molecule type" value="Genomic_DNA"/>
</dbReference>